<accession>A0A8J4LZ68</accession>
<dbReference type="AlphaFoldDB" id="A0A8J4LZ68"/>
<evidence type="ECO:0000256" key="1">
    <source>
        <dbReference type="SAM" id="MobiDB-lite"/>
    </source>
</evidence>
<comment type="caution">
    <text evidence="2">The sequence shown here is derived from an EMBL/GenBank/DDBJ whole genome shotgun (WGS) entry which is preliminary data.</text>
</comment>
<dbReference type="EMBL" id="BNCQ01000076">
    <property type="protein sequence ID" value="GIM16248.1"/>
    <property type="molecule type" value="Genomic_DNA"/>
</dbReference>
<evidence type="ECO:0000313" key="3">
    <source>
        <dbReference type="EMBL" id="GIM16316.1"/>
    </source>
</evidence>
<reference evidence="2" key="1">
    <citation type="journal article" date="2021" name="Proc. Natl. Acad. Sci. U.S.A.">
        <title>Three genomes in the algal genus Volvox reveal the fate of a haploid sex-determining region after a transition to homothallism.</title>
        <authorList>
            <person name="Yamamoto K."/>
            <person name="Hamaji T."/>
            <person name="Kawai-Toyooka H."/>
            <person name="Matsuzaki R."/>
            <person name="Takahashi F."/>
            <person name="Nishimura Y."/>
            <person name="Kawachi M."/>
            <person name="Noguchi H."/>
            <person name="Minakuchi Y."/>
            <person name="Umen J.G."/>
            <person name="Toyoda A."/>
            <person name="Nozaki H."/>
        </authorList>
    </citation>
    <scope>NUCLEOTIDE SEQUENCE</scope>
    <source>
        <strain evidence="2">NIES-3785</strain>
    </source>
</reference>
<feature type="region of interest" description="Disordered" evidence="1">
    <location>
        <begin position="58"/>
        <end position="113"/>
    </location>
</feature>
<name>A0A8J4LZ68_9CHLO</name>
<sequence length="113" mass="12026">MKSRMRAKAVRELGGIQVGWVGPGGLGPGSLLGRQVVKVGATTEGAGRLQQLEITLIQQHSKAGQSHERRGGDPSNEISKSAEHLSPTHSFPASSFRDLPSLDISGVHINPRR</sequence>
<protein>
    <submittedName>
        <fullName evidence="2">Uncharacterized protein</fullName>
    </submittedName>
</protein>
<gene>
    <name evidence="2" type="ORF">Vretimale_18850</name>
    <name evidence="3" type="ORF">Vretimale_18949</name>
</gene>
<organism evidence="2 4">
    <name type="scientific">Volvox reticuliferus</name>
    <dbReference type="NCBI Taxonomy" id="1737510"/>
    <lineage>
        <taxon>Eukaryota</taxon>
        <taxon>Viridiplantae</taxon>
        <taxon>Chlorophyta</taxon>
        <taxon>core chlorophytes</taxon>
        <taxon>Chlorophyceae</taxon>
        <taxon>CS clade</taxon>
        <taxon>Chlamydomonadales</taxon>
        <taxon>Volvocaceae</taxon>
        <taxon>Volvox</taxon>
    </lineage>
</organism>
<dbReference type="EMBL" id="BNCQ01000077">
    <property type="protein sequence ID" value="GIM16316.1"/>
    <property type="molecule type" value="Genomic_DNA"/>
</dbReference>
<evidence type="ECO:0000313" key="2">
    <source>
        <dbReference type="EMBL" id="GIM16248.1"/>
    </source>
</evidence>
<proteinExistence type="predicted"/>
<evidence type="ECO:0000313" key="4">
    <source>
        <dbReference type="Proteomes" id="UP000722791"/>
    </source>
</evidence>
<dbReference type="Proteomes" id="UP000722791">
    <property type="component" value="Unassembled WGS sequence"/>
</dbReference>